<organism evidence="1">
    <name type="scientific">viral metagenome</name>
    <dbReference type="NCBI Taxonomy" id="1070528"/>
    <lineage>
        <taxon>unclassified sequences</taxon>
        <taxon>metagenomes</taxon>
        <taxon>organismal metagenomes</taxon>
    </lineage>
</organism>
<evidence type="ECO:0008006" key="2">
    <source>
        <dbReference type="Google" id="ProtNLM"/>
    </source>
</evidence>
<accession>A0A6M3IFG3</accession>
<sequence length="406" mass="43043">MGALVSTDVSLSLSRERLGRLTRSYGTAVFGGAALTYPFGGVPLPAIGKFGFSKEIEDIKVLDDTSGFTWRYNKDDHTLKAFVSAPPIVFEEVIDCDADVAYTKYPAAYIMYVASANAAHKVVSGLLTPATGQVAVKLYASTPGQRAKLTFPSGEGAASTYVTYVTQAWKEVFDNLVEDETLAVANFTAGTPDKFNLANMACAIQNVTWNDAGTVKACTPLVAAADPATTEVAVDFVNTTYTTLGVREEDAWDVTIASGADTIYVTYIKKPTAGFLYSRFTDQEDLTPSTDVITLATNAVDNALIFGTMGGIAGGATTKGAQIVRSGATLGTTATILKLSAGMQLANTGVVVANTFTAGSDHSDSDHLYPTYIYGIPEEIFPLIPLEIPNGETILSNTLRFEAWGK</sequence>
<reference evidence="1" key="1">
    <citation type="submission" date="2020-03" db="EMBL/GenBank/DDBJ databases">
        <title>The deep terrestrial virosphere.</title>
        <authorList>
            <person name="Holmfeldt K."/>
            <person name="Nilsson E."/>
            <person name="Simone D."/>
            <person name="Lopez-Fernandez M."/>
            <person name="Wu X."/>
            <person name="de Brujin I."/>
            <person name="Lundin D."/>
            <person name="Andersson A."/>
            <person name="Bertilsson S."/>
            <person name="Dopson M."/>
        </authorList>
    </citation>
    <scope>NUCLEOTIDE SEQUENCE</scope>
    <source>
        <strain evidence="1">MM415B01911</strain>
    </source>
</reference>
<proteinExistence type="predicted"/>
<name>A0A6M3IFG3_9ZZZZ</name>
<protein>
    <recommendedName>
        <fullName evidence="2">Tail protein</fullName>
    </recommendedName>
</protein>
<dbReference type="EMBL" id="MT141203">
    <property type="protein sequence ID" value="QJA56159.1"/>
    <property type="molecule type" value="Genomic_DNA"/>
</dbReference>
<dbReference type="AlphaFoldDB" id="A0A6M3IFG3"/>
<gene>
    <name evidence="1" type="ORF">MM415B01911_0008</name>
</gene>
<evidence type="ECO:0000313" key="1">
    <source>
        <dbReference type="EMBL" id="QJA56159.1"/>
    </source>
</evidence>